<dbReference type="Proteomes" id="UP000694660">
    <property type="component" value="Unassembled WGS sequence"/>
</dbReference>
<evidence type="ECO:0000313" key="2">
    <source>
        <dbReference type="EMBL" id="MBT0963247.1"/>
    </source>
</evidence>
<protein>
    <recommendedName>
        <fullName evidence="4">DUF3016 domain-containing protein</fullName>
    </recommendedName>
</protein>
<reference evidence="3" key="1">
    <citation type="journal article" date="2022" name="ISME J.">
        <title>Genetic and phylogenetic analysis of dissimilatory iodate-reducing bacteria identifies potential niches across the world's oceans.</title>
        <authorList>
            <person name="Reyes-Umana V."/>
            <person name="Henning Z."/>
            <person name="Lee K."/>
            <person name="Barnum T.P."/>
            <person name="Coates J.D."/>
        </authorList>
    </citation>
    <scope>NUCLEOTIDE SEQUENCE [LARGE SCALE GENOMIC DNA]</scope>
    <source>
        <strain evidence="3">IR12</strain>
    </source>
</reference>
<evidence type="ECO:0000256" key="1">
    <source>
        <dbReference type="SAM" id="SignalP"/>
    </source>
</evidence>
<dbReference type="EMBL" id="JAEKFT010000026">
    <property type="protein sequence ID" value="MBT0963247.1"/>
    <property type="molecule type" value="Genomic_DNA"/>
</dbReference>
<gene>
    <name evidence="2" type="ORF">I8J34_18855</name>
</gene>
<accession>A0A944HD05</accession>
<sequence length="158" mass="17328">MTRFLNALAAAALCLALAGPAAARSSVPIVNHPQVSWVQPAGEALSLAQIRDRIIQACQDRGWRAEPGSAPDTLLATLVVRNKHTVRVNIAYRADTFDITYAGSDNMNYMVKEPSPWAVSQEPGGQVETRTELIHPNYNRWVNLLIGTLRARLERSAP</sequence>
<comment type="caution">
    <text evidence="2">The sequence shown here is derived from an EMBL/GenBank/DDBJ whole genome shotgun (WGS) entry which is preliminary data.</text>
</comment>
<keyword evidence="3" id="KW-1185">Reference proteome</keyword>
<evidence type="ECO:0000313" key="3">
    <source>
        <dbReference type="Proteomes" id="UP000694660"/>
    </source>
</evidence>
<proteinExistence type="predicted"/>
<feature type="signal peptide" evidence="1">
    <location>
        <begin position="1"/>
        <end position="23"/>
    </location>
</feature>
<evidence type="ECO:0008006" key="4">
    <source>
        <dbReference type="Google" id="ProtNLM"/>
    </source>
</evidence>
<name>A0A944HD05_DENI1</name>
<dbReference type="AlphaFoldDB" id="A0A944HD05"/>
<feature type="chain" id="PRO_5036991562" description="DUF3016 domain-containing protein" evidence="1">
    <location>
        <begin position="24"/>
        <end position="158"/>
    </location>
</feature>
<dbReference type="RefSeq" id="WP_214363180.1">
    <property type="nucleotide sequence ID" value="NZ_JAEKFT010000026.1"/>
</dbReference>
<organism evidence="2 3">
    <name type="scientific">Denitromonas iodatirespirans</name>
    <dbReference type="NCBI Taxonomy" id="2795389"/>
    <lineage>
        <taxon>Bacteria</taxon>
        <taxon>Pseudomonadati</taxon>
        <taxon>Pseudomonadota</taxon>
        <taxon>Betaproteobacteria</taxon>
        <taxon>Rhodocyclales</taxon>
        <taxon>Zoogloeaceae</taxon>
        <taxon>Denitromonas</taxon>
    </lineage>
</organism>
<keyword evidence="1" id="KW-0732">Signal</keyword>